<protein>
    <submittedName>
        <fullName evidence="3">Putative sugar acetyltransferase</fullName>
        <ecNumber evidence="3">2.3.1.-</ecNumber>
    </submittedName>
</protein>
<proteinExistence type="inferred from homology"/>
<dbReference type="RefSeq" id="WP_015441020.1">
    <property type="nucleotide sequence ID" value="NC_020520.1"/>
</dbReference>
<dbReference type="Proteomes" id="UP000011863">
    <property type="component" value="Chromosome"/>
</dbReference>
<keyword evidence="3" id="KW-0012">Acyltransferase</keyword>
<evidence type="ECO:0000256" key="2">
    <source>
        <dbReference type="ARBA" id="ARBA00022679"/>
    </source>
</evidence>
<sequence>MSNGEQSPDPDASRLRSVLTEEFGSLHTRVRLMRRLSLLIPRGTGFRLRTQALRMTGWKIPRSTMFSEVPQWSGSGPIRTRLTIGEHGWINVGCHFELNDHIIIGDHCSLGHEVLIMTSTHRVGSRGSRAGALFTAPVSIGAGAWIGARSTIFPGVTVGRGAIVSAGSVVTTDVPDNSVVAGAPASIVVKRLPG</sequence>
<dbReference type="SUPFAM" id="SSF51161">
    <property type="entry name" value="Trimeric LpxA-like enzymes"/>
    <property type="match status" value="1"/>
</dbReference>
<dbReference type="PANTHER" id="PTHR23416:SF23">
    <property type="entry name" value="ACETYLTRANSFERASE C18B11.09C-RELATED"/>
    <property type="match status" value="1"/>
</dbReference>
<dbReference type="EMBL" id="AP012057">
    <property type="protein sequence ID" value="BAN01773.1"/>
    <property type="molecule type" value="Genomic_DNA"/>
</dbReference>
<evidence type="ECO:0000313" key="4">
    <source>
        <dbReference type="Proteomes" id="UP000011863"/>
    </source>
</evidence>
<dbReference type="InterPro" id="IPR011004">
    <property type="entry name" value="Trimer_LpxA-like_sf"/>
</dbReference>
<dbReference type="GO" id="GO:0005829">
    <property type="term" value="C:cytosol"/>
    <property type="evidence" value="ECO:0007669"/>
    <property type="project" value="TreeGrafter"/>
</dbReference>
<dbReference type="PANTHER" id="PTHR23416">
    <property type="entry name" value="SIALIC ACID SYNTHASE-RELATED"/>
    <property type="match status" value="1"/>
</dbReference>
<dbReference type="GO" id="GO:0008374">
    <property type="term" value="F:O-acyltransferase activity"/>
    <property type="evidence" value="ECO:0007669"/>
    <property type="project" value="TreeGrafter"/>
</dbReference>
<comment type="similarity">
    <text evidence="1">Belongs to the transferase hexapeptide repeat family.</text>
</comment>
<dbReference type="Gene3D" id="2.160.10.10">
    <property type="entry name" value="Hexapeptide repeat proteins"/>
    <property type="match status" value="1"/>
</dbReference>
<reference evidence="3 4" key="1">
    <citation type="journal article" date="2013" name="Int. J. Syst. Evol. Microbiol.">
        <title>Ilumatobacter nonamiense sp. nov. and Ilumatobacter coccineum sp. nov., isolated from seashore sand.</title>
        <authorList>
            <person name="Matsumoto A."/>
            <person name="Kasai H."/>
            <person name="Matsuo Y."/>
            <person name="Shizuri Y."/>
            <person name="Ichikawa N."/>
            <person name="Fujita N."/>
            <person name="Omura S."/>
            <person name="Takahashi Y."/>
        </authorList>
    </citation>
    <scope>NUCLEOTIDE SEQUENCE [LARGE SCALE GENOMIC DNA]</scope>
    <source>
        <strain evidence="4">NBRC 103263 / KCTC 29153 / YM16-304</strain>
    </source>
</reference>
<dbReference type="OrthoDB" id="2643438at2"/>
<dbReference type="InterPro" id="IPR001451">
    <property type="entry name" value="Hexapep"/>
</dbReference>
<dbReference type="EC" id="2.3.1.-" evidence="3"/>
<dbReference type="KEGG" id="aym:YM304_14590"/>
<evidence type="ECO:0000256" key="1">
    <source>
        <dbReference type="ARBA" id="ARBA00007274"/>
    </source>
</evidence>
<name>A0A6C7E5N4_ILUCY</name>
<keyword evidence="4" id="KW-1185">Reference proteome</keyword>
<dbReference type="AlphaFoldDB" id="A0A6C7E5N4"/>
<gene>
    <name evidence="3" type="ORF">YM304_14590</name>
</gene>
<keyword evidence="2 3" id="KW-0808">Transferase</keyword>
<dbReference type="CDD" id="cd04647">
    <property type="entry name" value="LbH_MAT_like"/>
    <property type="match status" value="1"/>
</dbReference>
<organism evidence="3 4">
    <name type="scientific">Ilumatobacter coccineus (strain NBRC 103263 / KCTC 29153 / YM16-304)</name>
    <dbReference type="NCBI Taxonomy" id="1313172"/>
    <lineage>
        <taxon>Bacteria</taxon>
        <taxon>Bacillati</taxon>
        <taxon>Actinomycetota</taxon>
        <taxon>Acidimicrobiia</taxon>
        <taxon>Acidimicrobiales</taxon>
        <taxon>Ilumatobacteraceae</taxon>
        <taxon>Ilumatobacter</taxon>
    </lineage>
</organism>
<dbReference type="Pfam" id="PF14602">
    <property type="entry name" value="Hexapep_2"/>
    <property type="match status" value="1"/>
</dbReference>
<accession>A0A6C7E5N4</accession>
<dbReference type="InterPro" id="IPR051159">
    <property type="entry name" value="Hexapeptide_acetyltransf"/>
</dbReference>
<evidence type="ECO:0000313" key="3">
    <source>
        <dbReference type="EMBL" id="BAN01773.1"/>
    </source>
</evidence>